<keyword evidence="13 16" id="KW-0573">Peptidoglycan synthesis</keyword>
<keyword evidence="10 17" id="KW-0547">Nucleotide-binding</keyword>
<evidence type="ECO:0000256" key="13">
    <source>
        <dbReference type="ARBA" id="ARBA00022984"/>
    </source>
</evidence>
<keyword evidence="11 17" id="KW-0067">ATP-binding</keyword>
<evidence type="ECO:0000256" key="2">
    <source>
        <dbReference type="ARBA" id="ARBA00001946"/>
    </source>
</evidence>
<dbReference type="EC" id="6.3.2.4" evidence="7 16"/>
<evidence type="ECO:0000259" key="18">
    <source>
        <dbReference type="PROSITE" id="PS50975"/>
    </source>
</evidence>
<dbReference type="Gene3D" id="3.30.1490.20">
    <property type="entry name" value="ATP-grasp fold, A domain"/>
    <property type="match status" value="1"/>
</dbReference>
<evidence type="ECO:0000256" key="1">
    <source>
        <dbReference type="ARBA" id="ARBA00001936"/>
    </source>
</evidence>
<name>A0ABV2BQ36_9GAMM</name>
<evidence type="ECO:0000256" key="8">
    <source>
        <dbReference type="ARBA" id="ARBA00022490"/>
    </source>
</evidence>
<protein>
    <recommendedName>
        <fullName evidence="7 16">D-alanine--D-alanine ligase</fullName>
        <ecNumber evidence="7 16">6.3.2.4</ecNumber>
    </recommendedName>
    <alternativeName>
        <fullName evidence="16">D-Ala-D-Ala ligase</fullName>
    </alternativeName>
    <alternativeName>
        <fullName evidence="16">D-alanylalanine synthetase</fullName>
    </alternativeName>
</protein>
<accession>A0ABV2BQ36</accession>
<evidence type="ECO:0000313" key="20">
    <source>
        <dbReference type="Proteomes" id="UP001548189"/>
    </source>
</evidence>
<organism evidence="19 20">
    <name type="scientific">Aliikangiella maris</name>
    <dbReference type="NCBI Taxonomy" id="3162458"/>
    <lineage>
        <taxon>Bacteria</taxon>
        <taxon>Pseudomonadati</taxon>
        <taxon>Pseudomonadota</taxon>
        <taxon>Gammaproteobacteria</taxon>
        <taxon>Oceanospirillales</taxon>
        <taxon>Pleioneaceae</taxon>
        <taxon>Aliikangiella</taxon>
    </lineage>
</organism>
<dbReference type="InterPro" id="IPR016185">
    <property type="entry name" value="PreATP-grasp_dom_sf"/>
</dbReference>
<comment type="function">
    <text evidence="3 16">Cell wall formation.</text>
</comment>
<keyword evidence="8 16" id="KW-0963">Cytoplasm</keyword>
<evidence type="ECO:0000256" key="16">
    <source>
        <dbReference type="HAMAP-Rule" id="MF_00047"/>
    </source>
</evidence>
<feature type="domain" description="ATP-grasp" evidence="18">
    <location>
        <begin position="113"/>
        <end position="314"/>
    </location>
</feature>
<evidence type="ECO:0000256" key="11">
    <source>
        <dbReference type="ARBA" id="ARBA00022840"/>
    </source>
</evidence>
<gene>
    <name evidence="16" type="primary">ddl</name>
    <name evidence="19" type="ORF">ABVT43_02770</name>
</gene>
<evidence type="ECO:0000256" key="9">
    <source>
        <dbReference type="ARBA" id="ARBA00022598"/>
    </source>
</evidence>
<evidence type="ECO:0000256" key="15">
    <source>
        <dbReference type="ARBA" id="ARBA00047614"/>
    </source>
</evidence>
<keyword evidence="14 16" id="KW-0961">Cell wall biogenesis/degradation</keyword>
<dbReference type="InterPro" id="IPR013815">
    <property type="entry name" value="ATP_grasp_subdomain_1"/>
</dbReference>
<comment type="cofactor">
    <cofactor evidence="2">
        <name>Mg(2+)</name>
        <dbReference type="ChEBI" id="CHEBI:18420"/>
    </cofactor>
</comment>
<dbReference type="EMBL" id="JBEVCJ010000002">
    <property type="protein sequence ID" value="MET1254041.1"/>
    <property type="molecule type" value="Genomic_DNA"/>
</dbReference>
<dbReference type="InterPro" id="IPR011761">
    <property type="entry name" value="ATP-grasp"/>
</dbReference>
<evidence type="ECO:0000256" key="6">
    <source>
        <dbReference type="ARBA" id="ARBA00010871"/>
    </source>
</evidence>
<comment type="cofactor">
    <cofactor evidence="1">
        <name>Mn(2+)</name>
        <dbReference type="ChEBI" id="CHEBI:29035"/>
    </cofactor>
</comment>
<dbReference type="NCBIfam" id="TIGR01205">
    <property type="entry name" value="D_ala_D_alaTIGR"/>
    <property type="match status" value="1"/>
</dbReference>
<dbReference type="NCBIfam" id="NF002378">
    <property type="entry name" value="PRK01372.1"/>
    <property type="match status" value="1"/>
</dbReference>
<dbReference type="PIRSF" id="PIRSF039102">
    <property type="entry name" value="Ddl/VanB"/>
    <property type="match status" value="1"/>
</dbReference>
<evidence type="ECO:0000256" key="4">
    <source>
        <dbReference type="ARBA" id="ARBA00004496"/>
    </source>
</evidence>
<keyword evidence="20" id="KW-1185">Reference proteome</keyword>
<evidence type="ECO:0000256" key="7">
    <source>
        <dbReference type="ARBA" id="ARBA00012216"/>
    </source>
</evidence>
<dbReference type="PANTHER" id="PTHR23132:SF23">
    <property type="entry name" value="D-ALANINE--D-ALANINE LIGASE B"/>
    <property type="match status" value="1"/>
</dbReference>
<proteinExistence type="inferred from homology"/>
<sequence length="321" mass="35123">MTEQVLTMRQPEEYGKVAVVFGGSSAERAISLLSGSAVFEALTDAGVDCIKLDPAEQSLALLKSESVDRVFLALHGPNGEDGVIQGYLKTLDIPFTGSNVSSSAITMNKLYTKQIWQQSNLPTAGYRVVKRNPPFTEKEARMLFAKQGPVLFVKPANEGSSVGMSKVRTPEELVSAVSLAHQYDDIALVENFISGKEYTVAILGNRALPSICMQTPREFYDYIAKYESTTTQYFCPSGLSEEDELKIRHLALNAFDAVGCSGWGRVDFIREGDKGDFFLLEINTIPGMTKSSLVPKAAQAAGMNFQQLVLAILDTSFEMEE</sequence>
<dbReference type="RefSeq" id="WP_353873591.1">
    <property type="nucleotide sequence ID" value="NZ_JBEVCJ010000002.1"/>
</dbReference>
<dbReference type="PROSITE" id="PS00843">
    <property type="entry name" value="DALA_DALA_LIGASE_1"/>
    <property type="match status" value="1"/>
</dbReference>
<evidence type="ECO:0000256" key="12">
    <source>
        <dbReference type="ARBA" id="ARBA00022960"/>
    </source>
</evidence>
<dbReference type="Gene3D" id="3.30.470.20">
    <property type="entry name" value="ATP-grasp fold, B domain"/>
    <property type="match status" value="1"/>
</dbReference>
<evidence type="ECO:0000256" key="3">
    <source>
        <dbReference type="ARBA" id="ARBA00003921"/>
    </source>
</evidence>
<dbReference type="Gene3D" id="3.40.50.20">
    <property type="match status" value="1"/>
</dbReference>
<reference evidence="19 20" key="1">
    <citation type="submission" date="2024-06" db="EMBL/GenBank/DDBJ databases">
        <authorList>
            <person name="Li F."/>
        </authorList>
    </citation>
    <scope>NUCLEOTIDE SEQUENCE [LARGE SCALE GENOMIC DNA]</scope>
    <source>
        <strain evidence="19 20">GXAS 311</strain>
    </source>
</reference>
<dbReference type="Pfam" id="PF07478">
    <property type="entry name" value="Dala_Dala_lig_C"/>
    <property type="match status" value="1"/>
</dbReference>
<dbReference type="InterPro" id="IPR000291">
    <property type="entry name" value="D-Ala_lig_Van_CS"/>
</dbReference>
<dbReference type="InterPro" id="IPR005905">
    <property type="entry name" value="D_ala_D_ala"/>
</dbReference>
<comment type="subcellular location">
    <subcellularLocation>
        <location evidence="4 16">Cytoplasm</location>
    </subcellularLocation>
</comment>
<dbReference type="Pfam" id="PF01820">
    <property type="entry name" value="Dala_Dala_lig_N"/>
    <property type="match status" value="1"/>
</dbReference>
<dbReference type="PROSITE" id="PS50975">
    <property type="entry name" value="ATP_GRASP"/>
    <property type="match status" value="1"/>
</dbReference>
<dbReference type="PANTHER" id="PTHR23132">
    <property type="entry name" value="D-ALANINE--D-ALANINE LIGASE"/>
    <property type="match status" value="1"/>
</dbReference>
<dbReference type="PROSITE" id="PS00844">
    <property type="entry name" value="DALA_DALA_LIGASE_2"/>
    <property type="match status" value="1"/>
</dbReference>
<evidence type="ECO:0000256" key="14">
    <source>
        <dbReference type="ARBA" id="ARBA00023316"/>
    </source>
</evidence>
<dbReference type="Proteomes" id="UP001548189">
    <property type="component" value="Unassembled WGS sequence"/>
</dbReference>
<dbReference type="HAMAP" id="MF_00047">
    <property type="entry name" value="Dala_Dala_lig"/>
    <property type="match status" value="1"/>
</dbReference>
<evidence type="ECO:0000256" key="17">
    <source>
        <dbReference type="PROSITE-ProRule" id="PRU00409"/>
    </source>
</evidence>
<dbReference type="SUPFAM" id="SSF52440">
    <property type="entry name" value="PreATP-grasp domain"/>
    <property type="match status" value="1"/>
</dbReference>
<dbReference type="InterPro" id="IPR011095">
    <property type="entry name" value="Dala_Dala_lig_C"/>
</dbReference>
<evidence type="ECO:0000313" key="19">
    <source>
        <dbReference type="EMBL" id="MET1254041.1"/>
    </source>
</evidence>
<comment type="caution">
    <text evidence="19">The sequence shown here is derived from an EMBL/GenBank/DDBJ whole genome shotgun (WGS) entry which is preliminary data.</text>
</comment>
<dbReference type="InterPro" id="IPR011127">
    <property type="entry name" value="Dala_Dala_lig_N"/>
</dbReference>
<comment type="similarity">
    <text evidence="6 16">Belongs to the D-alanine--D-alanine ligase family.</text>
</comment>
<keyword evidence="12 16" id="KW-0133">Cell shape</keyword>
<evidence type="ECO:0000256" key="5">
    <source>
        <dbReference type="ARBA" id="ARBA00004752"/>
    </source>
</evidence>
<keyword evidence="9 16" id="KW-0436">Ligase</keyword>
<dbReference type="GO" id="GO:0008716">
    <property type="term" value="F:D-alanine-D-alanine ligase activity"/>
    <property type="evidence" value="ECO:0007669"/>
    <property type="project" value="UniProtKB-EC"/>
</dbReference>
<evidence type="ECO:0000256" key="10">
    <source>
        <dbReference type="ARBA" id="ARBA00022741"/>
    </source>
</evidence>
<comment type="pathway">
    <text evidence="5 16">Cell wall biogenesis; peptidoglycan biosynthesis.</text>
</comment>
<dbReference type="SUPFAM" id="SSF56059">
    <property type="entry name" value="Glutathione synthetase ATP-binding domain-like"/>
    <property type="match status" value="1"/>
</dbReference>
<comment type="catalytic activity">
    <reaction evidence="15 16">
        <text>2 D-alanine + ATP = D-alanyl-D-alanine + ADP + phosphate + H(+)</text>
        <dbReference type="Rhea" id="RHEA:11224"/>
        <dbReference type="ChEBI" id="CHEBI:15378"/>
        <dbReference type="ChEBI" id="CHEBI:30616"/>
        <dbReference type="ChEBI" id="CHEBI:43474"/>
        <dbReference type="ChEBI" id="CHEBI:57416"/>
        <dbReference type="ChEBI" id="CHEBI:57822"/>
        <dbReference type="ChEBI" id="CHEBI:456216"/>
        <dbReference type="EC" id="6.3.2.4"/>
    </reaction>
</comment>